<dbReference type="InterPro" id="IPR000259">
    <property type="entry name" value="Adhesion_dom_fimbrial"/>
</dbReference>
<reference evidence="7 8" key="1">
    <citation type="submission" date="2019-09" db="EMBL/GenBank/DDBJ databases">
        <authorList>
            <person name="Chandra G."/>
            <person name="Truman W A."/>
        </authorList>
    </citation>
    <scope>NUCLEOTIDE SEQUENCE [LARGE SCALE GENOMIC DNA]</scope>
    <source>
        <strain evidence="7">PS631</strain>
    </source>
</reference>
<dbReference type="SUPFAM" id="SSF49401">
    <property type="entry name" value="Bacterial adhesins"/>
    <property type="match status" value="1"/>
</dbReference>
<evidence type="ECO:0000256" key="1">
    <source>
        <dbReference type="ARBA" id="ARBA00004561"/>
    </source>
</evidence>
<accession>A0A5E6S6C6</accession>
<dbReference type="EMBL" id="CABVHF010000005">
    <property type="protein sequence ID" value="VVM75910.1"/>
    <property type="molecule type" value="Genomic_DNA"/>
</dbReference>
<evidence type="ECO:0000256" key="2">
    <source>
        <dbReference type="ARBA" id="ARBA00006671"/>
    </source>
</evidence>
<dbReference type="InterPro" id="IPR008966">
    <property type="entry name" value="Adhesion_dom_sf"/>
</dbReference>
<protein>
    <recommendedName>
        <fullName evidence="6">Fimbrial-type adhesion domain-containing protein</fullName>
    </recommendedName>
</protein>
<comment type="similarity">
    <text evidence="2">Belongs to the fimbrial protein family.</text>
</comment>
<comment type="subcellular location">
    <subcellularLocation>
        <location evidence="1">Fimbrium</location>
    </subcellularLocation>
</comment>
<feature type="domain" description="Fimbrial-type adhesion" evidence="6">
    <location>
        <begin position="26"/>
        <end position="177"/>
    </location>
</feature>
<dbReference type="PANTHER" id="PTHR33420:SF12">
    <property type="entry name" value="FIMBRIN-LIKE PROTEIN FIMI-RELATED"/>
    <property type="match status" value="1"/>
</dbReference>
<keyword evidence="4" id="KW-0281">Fimbrium</keyword>
<feature type="chain" id="PRO_5023027571" description="Fimbrial-type adhesion domain-containing protein" evidence="5">
    <location>
        <begin position="20"/>
        <end position="179"/>
    </location>
</feature>
<dbReference type="InterPro" id="IPR050263">
    <property type="entry name" value="Bact_Fimbrial_Adh_Pro"/>
</dbReference>
<evidence type="ECO:0000256" key="3">
    <source>
        <dbReference type="ARBA" id="ARBA00022729"/>
    </source>
</evidence>
<gene>
    <name evidence="7" type="ORF">PS631_02067</name>
</gene>
<keyword evidence="3 5" id="KW-0732">Signal</keyword>
<dbReference type="GO" id="GO:0009289">
    <property type="term" value="C:pilus"/>
    <property type="evidence" value="ECO:0007669"/>
    <property type="project" value="UniProtKB-SubCell"/>
</dbReference>
<dbReference type="InterPro" id="IPR036937">
    <property type="entry name" value="Adhesion_dom_fimbrial_sf"/>
</dbReference>
<sequence precursor="true">MKKTLLMLALGMASSTVFAAPETGQINFYGTVYGGGTCPIEVVNPGGSVIPRVSMGNFTTGYFGASGTATPDVAFALRVTPTTTCVIAPGTKTKVTFTPLHGVIGTNLYAIRDGGATGLGITIKDRTRTKLNPNAASPDYDLYQSQPTDLMFYAAYESHAARVGEGLAEAEVSFLVSLP</sequence>
<evidence type="ECO:0000256" key="5">
    <source>
        <dbReference type="SAM" id="SignalP"/>
    </source>
</evidence>
<proteinExistence type="inferred from homology"/>
<dbReference type="RefSeq" id="WP_150570134.1">
    <property type="nucleotide sequence ID" value="NZ_CABVHF010000005.1"/>
</dbReference>
<evidence type="ECO:0000313" key="7">
    <source>
        <dbReference type="EMBL" id="VVM75910.1"/>
    </source>
</evidence>
<dbReference type="PANTHER" id="PTHR33420">
    <property type="entry name" value="FIMBRIAL SUBUNIT ELFA-RELATED"/>
    <property type="match status" value="1"/>
</dbReference>
<name>A0A5E6S6C6_PSEFL</name>
<evidence type="ECO:0000313" key="8">
    <source>
        <dbReference type="Proteomes" id="UP000399692"/>
    </source>
</evidence>
<dbReference type="OrthoDB" id="7031916at2"/>
<evidence type="ECO:0000256" key="4">
    <source>
        <dbReference type="ARBA" id="ARBA00023263"/>
    </source>
</evidence>
<dbReference type="Pfam" id="PF00419">
    <property type="entry name" value="Fimbrial"/>
    <property type="match status" value="1"/>
</dbReference>
<dbReference type="Proteomes" id="UP000399692">
    <property type="component" value="Unassembled WGS sequence"/>
</dbReference>
<organism evidence="7 8">
    <name type="scientific">Pseudomonas fluorescens</name>
    <dbReference type="NCBI Taxonomy" id="294"/>
    <lineage>
        <taxon>Bacteria</taxon>
        <taxon>Pseudomonadati</taxon>
        <taxon>Pseudomonadota</taxon>
        <taxon>Gammaproteobacteria</taxon>
        <taxon>Pseudomonadales</taxon>
        <taxon>Pseudomonadaceae</taxon>
        <taxon>Pseudomonas</taxon>
    </lineage>
</organism>
<evidence type="ECO:0000259" key="6">
    <source>
        <dbReference type="Pfam" id="PF00419"/>
    </source>
</evidence>
<dbReference type="GO" id="GO:0043709">
    <property type="term" value="P:cell adhesion involved in single-species biofilm formation"/>
    <property type="evidence" value="ECO:0007669"/>
    <property type="project" value="TreeGrafter"/>
</dbReference>
<dbReference type="AlphaFoldDB" id="A0A5E6S6C6"/>
<feature type="signal peptide" evidence="5">
    <location>
        <begin position="1"/>
        <end position="19"/>
    </location>
</feature>
<dbReference type="Gene3D" id="2.60.40.1090">
    <property type="entry name" value="Fimbrial-type adhesion domain"/>
    <property type="match status" value="1"/>
</dbReference>